<evidence type="ECO:0000259" key="1">
    <source>
        <dbReference type="Pfam" id="PF01575"/>
    </source>
</evidence>
<sequence length="158" mass="17668">MTEVLGLGLHYEDLPIGRKFRTIGRTVTETDVINFVGCTGMVEVLFTNTEFLNEESDIKGRIAPAILSYCFAEGLLIQAMMQHTALAFLNMEFDIKKPVFVGDTVHVECEVIEARRSKSRPKRGLVRTVCNILNQKGEVVITYKPLRMVKCRSDAAAA</sequence>
<dbReference type="SUPFAM" id="SSF54637">
    <property type="entry name" value="Thioesterase/thiol ester dehydrase-isomerase"/>
    <property type="match status" value="1"/>
</dbReference>
<protein>
    <submittedName>
        <fullName evidence="2">Acyl dehydratase</fullName>
    </submittedName>
</protein>
<dbReference type="PANTHER" id="PTHR43664">
    <property type="entry name" value="MONOAMINE OXIDASE-RELATED"/>
    <property type="match status" value="1"/>
</dbReference>
<accession>A0A4D7QJQ4</accession>
<feature type="domain" description="MaoC-like" evidence="1">
    <location>
        <begin position="15"/>
        <end position="123"/>
    </location>
</feature>
<dbReference type="Gene3D" id="3.10.129.10">
    <property type="entry name" value="Hotdog Thioesterase"/>
    <property type="match status" value="1"/>
</dbReference>
<dbReference type="EMBL" id="CP039865">
    <property type="protein sequence ID" value="QCK87900.1"/>
    <property type="molecule type" value="Genomic_DNA"/>
</dbReference>
<dbReference type="AlphaFoldDB" id="A0A4D7QJQ4"/>
<name>A0A4D7QJQ4_9HYPH</name>
<reference evidence="2 3" key="1">
    <citation type="submission" date="2019-04" db="EMBL/GenBank/DDBJ databases">
        <title>Phreatobacter aquaticus sp. nov.</title>
        <authorList>
            <person name="Choi A."/>
            <person name="Baek K."/>
        </authorList>
    </citation>
    <scope>NUCLEOTIDE SEQUENCE [LARGE SCALE GENOMIC DNA]</scope>
    <source>
        <strain evidence="2 3">NMCR1094</strain>
    </source>
</reference>
<organism evidence="2 3">
    <name type="scientific">Phreatobacter aquaticus</name>
    <dbReference type="NCBI Taxonomy" id="2570229"/>
    <lineage>
        <taxon>Bacteria</taxon>
        <taxon>Pseudomonadati</taxon>
        <taxon>Pseudomonadota</taxon>
        <taxon>Alphaproteobacteria</taxon>
        <taxon>Hyphomicrobiales</taxon>
        <taxon>Phreatobacteraceae</taxon>
        <taxon>Phreatobacter</taxon>
    </lineage>
</organism>
<dbReference type="Pfam" id="PF01575">
    <property type="entry name" value="MaoC_dehydratas"/>
    <property type="match status" value="1"/>
</dbReference>
<dbReference type="PANTHER" id="PTHR43664:SF1">
    <property type="entry name" value="BETA-METHYLMALYL-COA DEHYDRATASE"/>
    <property type="match status" value="1"/>
</dbReference>
<keyword evidence="3" id="KW-1185">Reference proteome</keyword>
<dbReference type="KEGG" id="paqt:E8L99_20150"/>
<dbReference type="InterPro" id="IPR029069">
    <property type="entry name" value="HotDog_dom_sf"/>
</dbReference>
<dbReference type="InterPro" id="IPR002539">
    <property type="entry name" value="MaoC-like_dom"/>
</dbReference>
<dbReference type="InterPro" id="IPR052342">
    <property type="entry name" value="MCH/BMMD"/>
</dbReference>
<evidence type="ECO:0000313" key="3">
    <source>
        <dbReference type="Proteomes" id="UP000298588"/>
    </source>
</evidence>
<evidence type="ECO:0000313" key="2">
    <source>
        <dbReference type="EMBL" id="QCK87900.1"/>
    </source>
</evidence>
<gene>
    <name evidence="2" type="ORF">E8L99_20150</name>
</gene>
<dbReference type="OrthoDB" id="9796589at2"/>
<dbReference type="RefSeq" id="WP_137101228.1">
    <property type="nucleotide sequence ID" value="NZ_CP039865.1"/>
</dbReference>
<proteinExistence type="predicted"/>
<dbReference type="Proteomes" id="UP000298588">
    <property type="component" value="Chromosome"/>
</dbReference>